<dbReference type="AlphaFoldDB" id="A0A5C6CBJ9"/>
<dbReference type="Pfam" id="PF00543">
    <property type="entry name" value="P-II"/>
    <property type="match status" value="1"/>
</dbReference>
<dbReference type="PRINTS" id="PR00340">
    <property type="entry name" value="PIIGLNB"/>
</dbReference>
<dbReference type="InterPro" id="IPR002187">
    <property type="entry name" value="N-reg_PII"/>
</dbReference>
<gene>
    <name evidence="2" type="primary">glnB_3</name>
    <name evidence="2" type="ORF">Pla52o_36480</name>
</gene>
<dbReference type="InterPro" id="IPR015867">
    <property type="entry name" value="N-reg_PII/ATP_PRibTrfase_C"/>
</dbReference>
<sequence length="157" mass="17231">MDVSTLKTASVSAFDTANSPPCDRSQCPVGGRNALPGGRRFSLGNGGQTAYLRGSQGMKQIITTVRPHLAEQVLASLRRAPLEALSVMEVKGYGRQKSYLNEYKETEYSHAFVPKVEITLWVDDSRCEEILQKIVSVTRTGRIGDGKILVLPVSEYL</sequence>
<dbReference type="GO" id="GO:0006808">
    <property type="term" value="P:regulation of nitrogen utilization"/>
    <property type="evidence" value="ECO:0007669"/>
    <property type="project" value="InterPro"/>
</dbReference>
<proteinExistence type="predicted"/>
<keyword evidence="1" id="KW-0597">Phosphoprotein</keyword>
<accession>A0A5C6CBJ9</accession>
<dbReference type="PANTHER" id="PTHR30115:SF11">
    <property type="entry name" value="NITROGEN REGULATORY PROTEIN P-II HOMOLOG"/>
    <property type="match status" value="1"/>
</dbReference>
<evidence type="ECO:0000313" key="3">
    <source>
        <dbReference type="Proteomes" id="UP000316304"/>
    </source>
</evidence>
<protein>
    <submittedName>
        <fullName evidence="2">Nitrogen regulatory protein P-II</fullName>
    </submittedName>
</protein>
<dbReference type="GO" id="GO:0030234">
    <property type="term" value="F:enzyme regulator activity"/>
    <property type="evidence" value="ECO:0007669"/>
    <property type="project" value="InterPro"/>
</dbReference>
<dbReference type="InterPro" id="IPR011322">
    <property type="entry name" value="N-reg_PII-like_a/b"/>
</dbReference>
<dbReference type="Gene3D" id="3.30.70.120">
    <property type="match status" value="1"/>
</dbReference>
<dbReference type="PANTHER" id="PTHR30115">
    <property type="entry name" value="NITROGEN REGULATORY PROTEIN P-II"/>
    <property type="match status" value="1"/>
</dbReference>
<evidence type="ECO:0000313" key="2">
    <source>
        <dbReference type="EMBL" id="TWU21462.1"/>
    </source>
</evidence>
<dbReference type="GO" id="GO:0005524">
    <property type="term" value="F:ATP binding"/>
    <property type="evidence" value="ECO:0007669"/>
    <property type="project" value="TreeGrafter"/>
</dbReference>
<keyword evidence="3" id="KW-1185">Reference proteome</keyword>
<reference evidence="2 3" key="1">
    <citation type="submission" date="2019-02" db="EMBL/GenBank/DDBJ databases">
        <title>Deep-cultivation of Planctomycetes and their phenomic and genomic characterization uncovers novel biology.</title>
        <authorList>
            <person name="Wiegand S."/>
            <person name="Jogler M."/>
            <person name="Boedeker C."/>
            <person name="Pinto D."/>
            <person name="Vollmers J."/>
            <person name="Rivas-Marin E."/>
            <person name="Kohn T."/>
            <person name="Peeters S.H."/>
            <person name="Heuer A."/>
            <person name="Rast P."/>
            <person name="Oberbeckmann S."/>
            <person name="Bunk B."/>
            <person name="Jeske O."/>
            <person name="Meyerdierks A."/>
            <person name="Storesund J.E."/>
            <person name="Kallscheuer N."/>
            <person name="Luecker S."/>
            <person name="Lage O.M."/>
            <person name="Pohl T."/>
            <person name="Merkel B.J."/>
            <person name="Hornburger P."/>
            <person name="Mueller R.-W."/>
            <person name="Bruemmer F."/>
            <person name="Labrenz M."/>
            <person name="Spormann A.M."/>
            <person name="Op Den Camp H."/>
            <person name="Overmann J."/>
            <person name="Amann R."/>
            <person name="Jetten M.S.M."/>
            <person name="Mascher T."/>
            <person name="Medema M.H."/>
            <person name="Devos D.P."/>
            <person name="Kaster A.-K."/>
            <person name="Ovreas L."/>
            <person name="Rohde M."/>
            <person name="Galperin M.Y."/>
            <person name="Jogler C."/>
        </authorList>
    </citation>
    <scope>NUCLEOTIDE SEQUENCE [LARGE SCALE GENOMIC DNA]</scope>
    <source>
        <strain evidence="2 3">Pla52o</strain>
    </source>
</reference>
<comment type="caution">
    <text evidence="2">The sequence shown here is derived from an EMBL/GenBank/DDBJ whole genome shotgun (WGS) entry which is preliminary data.</text>
</comment>
<dbReference type="GO" id="GO:0005829">
    <property type="term" value="C:cytosol"/>
    <property type="evidence" value="ECO:0007669"/>
    <property type="project" value="TreeGrafter"/>
</dbReference>
<dbReference type="SUPFAM" id="SSF54913">
    <property type="entry name" value="GlnB-like"/>
    <property type="match status" value="1"/>
</dbReference>
<dbReference type="Proteomes" id="UP000316304">
    <property type="component" value="Unassembled WGS sequence"/>
</dbReference>
<feature type="modified residue" description="O-UMP-tyrosine" evidence="1">
    <location>
        <position position="108"/>
    </location>
</feature>
<dbReference type="EMBL" id="SJPT01000006">
    <property type="protein sequence ID" value="TWU21462.1"/>
    <property type="molecule type" value="Genomic_DNA"/>
</dbReference>
<name>A0A5C6CBJ9_9BACT</name>
<evidence type="ECO:0000256" key="1">
    <source>
        <dbReference type="PIRSR" id="PIRSR602187-50"/>
    </source>
</evidence>
<dbReference type="SMART" id="SM00938">
    <property type="entry name" value="P-II"/>
    <property type="match status" value="1"/>
</dbReference>
<dbReference type="PROSITE" id="PS51343">
    <property type="entry name" value="PII_GLNB_DOM"/>
    <property type="match status" value="1"/>
</dbReference>
<organism evidence="2 3">
    <name type="scientific">Novipirellula galeiformis</name>
    <dbReference type="NCBI Taxonomy" id="2528004"/>
    <lineage>
        <taxon>Bacteria</taxon>
        <taxon>Pseudomonadati</taxon>
        <taxon>Planctomycetota</taxon>
        <taxon>Planctomycetia</taxon>
        <taxon>Pirellulales</taxon>
        <taxon>Pirellulaceae</taxon>
        <taxon>Novipirellula</taxon>
    </lineage>
</organism>